<dbReference type="InterPro" id="IPR044802">
    <property type="entry name" value="NADKc-like"/>
</dbReference>
<evidence type="ECO:0000313" key="1">
    <source>
        <dbReference type="EMBL" id="GKV18754.1"/>
    </source>
</evidence>
<dbReference type="Proteomes" id="UP001054252">
    <property type="component" value="Unassembled WGS sequence"/>
</dbReference>
<dbReference type="PANTHER" id="PTHR31153:SF1">
    <property type="entry name" value="CALMODULIN CALCIUM-DEPENDENT NAD KINASE"/>
    <property type="match status" value="1"/>
</dbReference>
<proteinExistence type="predicted"/>
<dbReference type="Gene3D" id="3.40.50.300">
    <property type="entry name" value="P-loop containing nucleotide triphosphate hydrolases"/>
    <property type="match status" value="1"/>
</dbReference>
<evidence type="ECO:0000313" key="2">
    <source>
        <dbReference type="Proteomes" id="UP001054252"/>
    </source>
</evidence>
<accession>A0AAV5JVT7</accession>
<dbReference type="PANTHER" id="PTHR31153">
    <property type="entry name" value="CALMODULIN CALCIUM-DEPENDENT NAD KINASE"/>
    <property type="match status" value="1"/>
</dbReference>
<protein>
    <submittedName>
        <fullName evidence="1">Uncharacterized protein</fullName>
    </submittedName>
</protein>
<sequence>MHSRKQTLSTEPSAPGDTTMTCFQLLNWYINHPRTSVTASSLLVTALNEGRDVIMDGTLSWEPFVEQTIAMARNVHRERYRMEVGYKVAKDGTITENNWEQVEEDDQEEKENGEIYSQQETLQSRAGWSCMRSLFCRRPGNKESNISEKSSEGEFPIEIPQEVWC</sequence>
<dbReference type="EMBL" id="BPVZ01000051">
    <property type="protein sequence ID" value="GKV18754.1"/>
    <property type="molecule type" value="Genomic_DNA"/>
</dbReference>
<organism evidence="1 2">
    <name type="scientific">Rubroshorea leprosula</name>
    <dbReference type="NCBI Taxonomy" id="152421"/>
    <lineage>
        <taxon>Eukaryota</taxon>
        <taxon>Viridiplantae</taxon>
        <taxon>Streptophyta</taxon>
        <taxon>Embryophyta</taxon>
        <taxon>Tracheophyta</taxon>
        <taxon>Spermatophyta</taxon>
        <taxon>Magnoliopsida</taxon>
        <taxon>eudicotyledons</taxon>
        <taxon>Gunneridae</taxon>
        <taxon>Pentapetalae</taxon>
        <taxon>rosids</taxon>
        <taxon>malvids</taxon>
        <taxon>Malvales</taxon>
        <taxon>Dipterocarpaceae</taxon>
        <taxon>Rubroshorea</taxon>
    </lineage>
</organism>
<gene>
    <name evidence="1" type="ORF">SLEP1_g29093</name>
</gene>
<name>A0AAV5JVT7_9ROSI</name>
<keyword evidence="2" id="KW-1185">Reference proteome</keyword>
<dbReference type="AlphaFoldDB" id="A0AAV5JVT7"/>
<reference evidence="1 2" key="1">
    <citation type="journal article" date="2021" name="Commun. Biol.">
        <title>The genome of Shorea leprosula (Dipterocarpaceae) highlights the ecological relevance of drought in aseasonal tropical rainforests.</title>
        <authorList>
            <person name="Ng K.K.S."/>
            <person name="Kobayashi M.J."/>
            <person name="Fawcett J.A."/>
            <person name="Hatakeyama M."/>
            <person name="Paape T."/>
            <person name="Ng C.H."/>
            <person name="Ang C.C."/>
            <person name="Tnah L.H."/>
            <person name="Lee C.T."/>
            <person name="Nishiyama T."/>
            <person name="Sese J."/>
            <person name="O'Brien M.J."/>
            <person name="Copetti D."/>
            <person name="Mohd Noor M.I."/>
            <person name="Ong R.C."/>
            <person name="Putra M."/>
            <person name="Sireger I.Z."/>
            <person name="Indrioko S."/>
            <person name="Kosugi Y."/>
            <person name="Izuno A."/>
            <person name="Isagi Y."/>
            <person name="Lee S.L."/>
            <person name="Shimizu K.K."/>
        </authorList>
    </citation>
    <scope>NUCLEOTIDE SEQUENCE [LARGE SCALE GENOMIC DNA]</scope>
    <source>
        <strain evidence="1">214</strain>
    </source>
</reference>
<comment type="caution">
    <text evidence="1">The sequence shown here is derived from an EMBL/GenBank/DDBJ whole genome shotgun (WGS) entry which is preliminary data.</text>
</comment>
<dbReference type="InterPro" id="IPR027417">
    <property type="entry name" value="P-loop_NTPase"/>
</dbReference>